<proteinExistence type="predicted"/>
<reference evidence="1" key="1">
    <citation type="submission" date="2023-02" db="EMBL/GenBank/DDBJ databases">
        <title>Actinokineospora globicatena NBRC 15670.</title>
        <authorList>
            <person name="Ichikawa N."/>
            <person name="Sato H."/>
            <person name="Tonouchi N."/>
        </authorList>
    </citation>
    <scope>NUCLEOTIDE SEQUENCE</scope>
    <source>
        <strain evidence="1">NBRC 15670</strain>
    </source>
</reference>
<dbReference type="Proteomes" id="UP001165042">
    <property type="component" value="Unassembled WGS sequence"/>
</dbReference>
<dbReference type="EMBL" id="BSSD01000001">
    <property type="protein sequence ID" value="GLW89286.1"/>
    <property type="molecule type" value="Genomic_DNA"/>
</dbReference>
<name>A0A9W6V7U2_9PSEU</name>
<evidence type="ECO:0000313" key="1">
    <source>
        <dbReference type="EMBL" id="GLW89286.1"/>
    </source>
</evidence>
<dbReference type="Gene3D" id="2.60.120.200">
    <property type="match status" value="1"/>
</dbReference>
<keyword evidence="2" id="KW-1185">Reference proteome</keyword>
<gene>
    <name evidence="1" type="ORF">Aglo03_01020</name>
</gene>
<evidence type="ECO:0000313" key="2">
    <source>
        <dbReference type="Proteomes" id="UP001165042"/>
    </source>
</evidence>
<comment type="caution">
    <text evidence="1">The sequence shown here is derived from an EMBL/GenBank/DDBJ whole genome shotgun (WGS) entry which is preliminary data.</text>
</comment>
<protein>
    <submittedName>
        <fullName evidence="1">Uncharacterized protein</fullName>
    </submittedName>
</protein>
<organism evidence="1 2">
    <name type="scientific">Actinokineospora globicatena</name>
    <dbReference type="NCBI Taxonomy" id="103729"/>
    <lineage>
        <taxon>Bacteria</taxon>
        <taxon>Bacillati</taxon>
        <taxon>Actinomycetota</taxon>
        <taxon>Actinomycetes</taxon>
        <taxon>Pseudonocardiales</taxon>
        <taxon>Pseudonocardiaceae</taxon>
        <taxon>Actinokineospora</taxon>
    </lineage>
</organism>
<accession>A0A9W6V7U2</accession>
<dbReference type="AlphaFoldDB" id="A0A9W6V7U2"/>
<sequence length="72" mass="7674">MNGVQQAGCLTGVQAYDGGALMLGRARWSGNLVEHWQGGLAGIRVYSGIRTATQVQDDLTDDDPGRIFGITH</sequence>